<feature type="site" description="Cleavage; by autolysis" evidence="7">
    <location>
        <begin position="173"/>
        <end position="174"/>
    </location>
</feature>
<protein>
    <recommendedName>
        <fullName evidence="4">Isoaspartyl peptidase</fullName>
    </recommendedName>
</protein>
<name>A0A512B3U2_9BACT</name>
<dbReference type="PANTHER" id="PTHR10188">
    <property type="entry name" value="L-ASPARAGINASE"/>
    <property type="match status" value="1"/>
</dbReference>
<dbReference type="Gene3D" id="3.60.20.30">
    <property type="entry name" value="(Glycosyl)asparaginase"/>
    <property type="match status" value="1"/>
</dbReference>
<dbReference type="FunFam" id="3.60.20.30:FF:000001">
    <property type="entry name" value="Isoaspartyl peptidase/L-asparaginase"/>
    <property type="match status" value="1"/>
</dbReference>
<dbReference type="GO" id="GO:0008233">
    <property type="term" value="F:peptidase activity"/>
    <property type="evidence" value="ECO:0007669"/>
    <property type="project" value="UniProtKB-KW"/>
</dbReference>
<evidence type="ECO:0000256" key="1">
    <source>
        <dbReference type="ARBA" id="ARBA00022670"/>
    </source>
</evidence>
<comment type="caution">
    <text evidence="8">The sequence shown here is derived from an EMBL/GenBank/DDBJ whole genome shotgun (WGS) entry which is preliminary data.</text>
</comment>
<dbReference type="RefSeq" id="WP_146903074.1">
    <property type="nucleotide sequence ID" value="NZ_BJYS01000042.1"/>
</dbReference>
<dbReference type="OrthoDB" id="9780217at2"/>
<reference evidence="8 9" key="1">
    <citation type="submission" date="2019-07" db="EMBL/GenBank/DDBJ databases">
        <title>Whole genome shotgun sequence of Adhaeribacter aerolatus NBRC 106133.</title>
        <authorList>
            <person name="Hosoyama A."/>
            <person name="Uohara A."/>
            <person name="Ohji S."/>
            <person name="Ichikawa N."/>
        </authorList>
    </citation>
    <scope>NUCLEOTIDE SEQUENCE [LARGE SCALE GENOMIC DNA]</scope>
    <source>
        <strain evidence="8 9">NBRC 106133</strain>
    </source>
</reference>
<accession>A0A512B3U2</accession>
<organism evidence="8 9">
    <name type="scientific">Adhaeribacter aerolatus</name>
    <dbReference type="NCBI Taxonomy" id="670289"/>
    <lineage>
        <taxon>Bacteria</taxon>
        <taxon>Pseudomonadati</taxon>
        <taxon>Bacteroidota</taxon>
        <taxon>Cytophagia</taxon>
        <taxon>Cytophagales</taxon>
        <taxon>Hymenobacteraceae</taxon>
        <taxon>Adhaeribacter</taxon>
    </lineage>
</organism>
<keyword evidence="1" id="KW-0645">Protease</keyword>
<keyword evidence="9" id="KW-1185">Reference proteome</keyword>
<evidence type="ECO:0000256" key="7">
    <source>
        <dbReference type="PIRSR" id="PIRSR600246-3"/>
    </source>
</evidence>
<dbReference type="GO" id="GO:0016811">
    <property type="term" value="F:hydrolase activity, acting on carbon-nitrogen (but not peptide) bonds, in linear amides"/>
    <property type="evidence" value="ECO:0007669"/>
    <property type="project" value="UniProtKB-ARBA"/>
</dbReference>
<dbReference type="GO" id="GO:0006508">
    <property type="term" value="P:proteolysis"/>
    <property type="evidence" value="ECO:0007669"/>
    <property type="project" value="UniProtKB-KW"/>
</dbReference>
<feature type="binding site" evidence="6">
    <location>
        <begin position="225"/>
        <end position="228"/>
    </location>
    <ligand>
        <name>substrate</name>
    </ligand>
</feature>
<feature type="active site" description="Nucleophile" evidence="5">
    <location>
        <position position="174"/>
    </location>
</feature>
<dbReference type="SUPFAM" id="SSF56235">
    <property type="entry name" value="N-terminal nucleophile aminohydrolases (Ntn hydrolases)"/>
    <property type="match status" value="1"/>
</dbReference>
<dbReference type="CDD" id="cd04701">
    <property type="entry name" value="Asparaginase_2"/>
    <property type="match status" value="1"/>
</dbReference>
<keyword evidence="3" id="KW-0068">Autocatalytic cleavage</keyword>
<dbReference type="PANTHER" id="PTHR10188:SF6">
    <property type="entry name" value="N(4)-(BETA-N-ACETYLGLUCOSAMINYL)-L-ASPARAGINASE"/>
    <property type="match status" value="1"/>
</dbReference>
<feature type="binding site" evidence="6">
    <location>
        <begin position="202"/>
        <end position="205"/>
    </location>
    <ligand>
        <name>substrate</name>
    </ligand>
</feature>
<evidence type="ECO:0000313" key="8">
    <source>
        <dbReference type="EMBL" id="GEO06629.1"/>
    </source>
</evidence>
<dbReference type="InterPro" id="IPR029055">
    <property type="entry name" value="Ntn_hydrolases_N"/>
</dbReference>
<dbReference type="Pfam" id="PF01112">
    <property type="entry name" value="Asparaginase_2"/>
    <property type="match status" value="1"/>
</dbReference>
<proteinExistence type="predicted"/>
<evidence type="ECO:0000256" key="3">
    <source>
        <dbReference type="ARBA" id="ARBA00022813"/>
    </source>
</evidence>
<evidence type="ECO:0000256" key="2">
    <source>
        <dbReference type="ARBA" id="ARBA00022801"/>
    </source>
</evidence>
<evidence type="ECO:0000256" key="4">
    <source>
        <dbReference type="ARBA" id="ARBA00069124"/>
    </source>
</evidence>
<gene>
    <name evidence="8" type="ORF">AAE02nite_42930</name>
</gene>
<evidence type="ECO:0000313" key="9">
    <source>
        <dbReference type="Proteomes" id="UP000321532"/>
    </source>
</evidence>
<dbReference type="EMBL" id="BJYS01000042">
    <property type="protein sequence ID" value="GEO06629.1"/>
    <property type="molecule type" value="Genomic_DNA"/>
</dbReference>
<dbReference type="AlphaFoldDB" id="A0A512B3U2"/>
<evidence type="ECO:0000256" key="5">
    <source>
        <dbReference type="PIRSR" id="PIRSR600246-1"/>
    </source>
</evidence>
<sequence length="308" mass="33450">MQKIAIAVHGGAGTILRSAMSPEKERHYLNALESAVKVGHHILASGRTALEAVIKTVQYLEDEPIFNAGKGSVFTHEGHHEMDAAVMCGQTLTAGAVAGVRQVRNPILLADEVRMQSEHVLLSGAGAEEFGRERGLIFEPDSYFYDEYRYQQWLEAQRTDTVTLDHTEDRKFGTVGAVAVDVSGNLAAATSTGGMTNKKYNRIGDSPIIGAGTYAANHTCAVSCTGHGEYFMRAVVAYDVACLMEYKGVNLQQACDYVVKDKLVKQGGEGGLIAVDQAANIILSFNSEGMYRASRLNNESIYSRIYKD</sequence>
<dbReference type="InterPro" id="IPR000246">
    <property type="entry name" value="Peptidase_T2"/>
</dbReference>
<dbReference type="Proteomes" id="UP000321532">
    <property type="component" value="Unassembled WGS sequence"/>
</dbReference>
<evidence type="ECO:0000256" key="6">
    <source>
        <dbReference type="PIRSR" id="PIRSR600246-2"/>
    </source>
</evidence>
<keyword evidence="2" id="KW-0378">Hydrolase</keyword>